<proteinExistence type="predicted"/>
<organism evidence="1 2">
    <name type="scientific">Pedobacter psychrodurus</name>
    <dbReference type="NCBI Taxonomy" id="2530456"/>
    <lineage>
        <taxon>Bacteria</taxon>
        <taxon>Pseudomonadati</taxon>
        <taxon>Bacteroidota</taxon>
        <taxon>Sphingobacteriia</taxon>
        <taxon>Sphingobacteriales</taxon>
        <taxon>Sphingobacteriaceae</taxon>
        <taxon>Pedobacter</taxon>
    </lineage>
</organism>
<dbReference type="EMBL" id="SJSO01000006">
    <property type="protein sequence ID" value="TCD27463.1"/>
    <property type="molecule type" value="Genomic_DNA"/>
</dbReference>
<name>A0A4R0PXC5_9SPHI</name>
<gene>
    <name evidence="1" type="ORF">EZ456_09735</name>
</gene>
<protein>
    <submittedName>
        <fullName evidence="1">Uncharacterized protein</fullName>
    </submittedName>
</protein>
<dbReference type="RefSeq" id="WP_131529622.1">
    <property type="nucleotide sequence ID" value="NZ_SJSO01000006.1"/>
</dbReference>
<evidence type="ECO:0000313" key="2">
    <source>
        <dbReference type="Proteomes" id="UP000293925"/>
    </source>
</evidence>
<evidence type="ECO:0000313" key="1">
    <source>
        <dbReference type="EMBL" id="TCD27463.1"/>
    </source>
</evidence>
<comment type="caution">
    <text evidence="1">The sequence shown here is derived from an EMBL/GenBank/DDBJ whole genome shotgun (WGS) entry which is preliminary data.</text>
</comment>
<dbReference type="Proteomes" id="UP000293925">
    <property type="component" value="Unassembled WGS sequence"/>
</dbReference>
<dbReference type="AlphaFoldDB" id="A0A4R0PXC5"/>
<reference evidence="1 2" key="1">
    <citation type="submission" date="2019-02" db="EMBL/GenBank/DDBJ databases">
        <title>Pedobacter sp. RP-3-21 sp. nov., isolated from Arctic soil.</title>
        <authorList>
            <person name="Dahal R.H."/>
        </authorList>
    </citation>
    <scope>NUCLEOTIDE SEQUENCE [LARGE SCALE GENOMIC DNA]</scope>
    <source>
        <strain evidence="1 2">RP-3-21</strain>
    </source>
</reference>
<dbReference type="OrthoDB" id="9803035at2"/>
<accession>A0A4R0PXC5</accession>
<keyword evidence="2" id="KW-1185">Reference proteome</keyword>
<sequence>MLIVCPFILISTGIFKEKTGREISFYFLKFWAWSLAYLPAYGFLQEVKKLIRRERTYAWATTVSFWMP</sequence>